<evidence type="ECO:0000313" key="11">
    <source>
        <dbReference type="Proteomes" id="UP001153954"/>
    </source>
</evidence>
<keyword evidence="11" id="KW-1185">Reference proteome</keyword>
<comment type="caution">
    <text evidence="10">The sequence shown here is derived from an EMBL/GenBank/DDBJ whole genome shotgun (WGS) entry which is preliminary data.</text>
</comment>
<evidence type="ECO:0000313" key="10">
    <source>
        <dbReference type="EMBL" id="CAH2106422.1"/>
    </source>
</evidence>
<reference evidence="10" key="1">
    <citation type="submission" date="2022-03" db="EMBL/GenBank/DDBJ databases">
        <authorList>
            <person name="Tunstrom K."/>
        </authorList>
    </citation>
    <scope>NUCLEOTIDE SEQUENCE</scope>
</reference>
<dbReference type="EMBL" id="CAKOGL010000029">
    <property type="protein sequence ID" value="CAH2106422.1"/>
    <property type="molecule type" value="Genomic_DNA"/>
</dbReference>
<evidence type="ECO:0000256" key="3">
    <source>
        <dbReference type="ARBA" id="ARBA00014604"/>
    </source>
</evidence>
<accession>A0AAU9V549</accession>
<proteinExistence type="inferred from homology"/>
<keyword evidence="5" id="KW-0999">Mitochondrion inner membrane</keyword>
<dbReference type="InterPro" id="IPR026571">
    <property type="entry name" value="Tmem186"/>
</dbReference>
<evidence type="ECO:0000256" key="5">
    <source>
        <dbReference type="ARBA" id="ARBA00022792"/>
    </source>
</evidence>
<keyword evidence="8 9" id="KW-0472">Membrane</keyword>
<dbReference type="PANTHER" id="PTHR13603:SF1">
    <property type="entry name" value="TRANSMEMBRANE PROTEIN 186"/>
    <property type="match status" value="1"/>
</dbReference>
<evidence type="ECO:0000256" key="2">
    <source>
        <dbReference type="ARBA" id="ARBA00007020"/>
    </source>
</evidence>
<evidence type="ECO:0000256" key="4">
    <source>
        <dbReference type="ARBA" id="ARBA00022692"/>
    </source>
</evidence>
<protein>
    <recommendedName>
        <fullName evidence="3">Transmembrane protein 186</fullName>
    </recommendedName>
</protein>
<sequence length="180" mass="20572">MLFSRLPNIFRELKQYSSSVKTPPEQIKFDPVFSFPFVKYIALVNRLKVYHLYGSCIVIPSSGLMEMMNLASENTFLIASYIGITGGAVLSLFTLPFKDVIGHLYLSEDNNFVKISSLGFSGKRIDRIVNVKDWIPIMDLEPRTMDALYLRPQLVDGTKYKMFIKFGLVRDAKRMGQVLE</sequence>
<comment type="subcellular location">
    <subcellularLocation>
        <location evidence="1">Mitochondrion inner membrane</location>
        <topology evidence="1">Multi-pass membrane protein</topology>
    </subcellularLocation>
</comment>
<comment type="similarity">
    <text evidence="2">Belongs to the TMEM186 family.</text>
</comment>
<feature type="transmembrane region" description="Helical" evidence="9">
    <location>
        <begin position="76"/>
        <end position="97"/>
    </location>
</feature>
<keyword evidence="4 9" id="KW-0812">Transmembrane</keyword>
<dbReference type="GO" id="GO:0005743">
    <property type="term" value="C:mitochondrial inner membrane"/>
    <property type="evidence" value="ECO:0007669"/>
    <property type="project" value="UniProtKB-SubCell"/>
</dbReference>
<evidence type="ECO:0000256" key="7">
    <source>
        <dbReference type="ARBA" id="ARBA00023128"/>
    </source>
</evidence>
<dbReference type="AlphaFoldDB" id="A0AAU9V549"/>
<evidence type="ECO:0000256" key="6">
    <source>
        <dbReference type="ARBA" id="ARBA00022989"/>
    </source>
</evidence>
<keyword evidence="7" id="KW-0496">Mitochondrion</keyword>
<dbReference type="Proteomes" id="UP001153954">
    <property type="component" value="Unassembled WGS sequence"/>
</dbReference>
<evidence type="ECO:0000256" key="8">
    <source>
        <dbReference type="ARBA" id="ARBA00023136"/>
    </source>
</evidence>
<name>A0AAU9V549_EUPED</name>
<keyword evidence="6 9" id="KW-1133">Transmembrane helix</keyword>
<organism evidence="10 11">
    <name type="scientific">Euphydryas editha</name>
    <name type="common">Edith's checkerspot</name>
    <dbReference type="NCBI Taxonomy" id="104508"/>
    <lineage>
        <taxon>Eukaryota</taxon>
        <taxon>Metazoa</taxon>
        <taxon>Ecdysozoa</taxon>
        <taxon>Arthropoda</taxon>
        <taxon>Hexapoda</taxon>
        <taxon>Insecta</taxon>
        <taxon>Pterygota</taxon>
        <taxon>Neoptera</taxon>
        <taxon>Endopterygota</taxon>
        <taxon>Lepidoptera</taxon>
        <taxon>Glossata</taxon>
        <taxon>Ditrysia</taxon>
        <taxon>Papilionoidea</taxon>
        <taxon>Nymphalidae</taxon>
        <taxon>Nymphalinae</taxon>
        <taxon>Euphydryas</taxon>
    </lineage>
</organism>
<gene>
    <name evidence="10" type="ORF">EEDITHA_LOCUS20557</name>
</gene>
<evidence type="ECO:0000256" key="1">
    <source>
        <dbReference type="ARBA" id="ARBA00004448"/>
    </source>
</evidence>
<evidence type="ECO:0000256" key="9">
    <source>
        <dbReference type="SAM" id="Phobius"/>
    </source>
</evidence>
<dbReference type="PANTHER" id="PTHR13603">
    <property type="entry name" value="TRANSMEMBRANE PROTEIN 186"/>
    <property type="match status" value="1"/>
</dbReference>